<dbReference type="EMBL" id="CP139558">
    <property type="protein sequence ID" value="WPU92733.1"/>
    <property type="molecule type" value="Genomic_DNA"/>
</dbReference>
<accession>A0ABZ0TKM6</accession>
<feature type="domain" description="SusD-like N-terminal" evidence="7">
    <location>
        <begin position="38"/>
        <end position="222"/>
    </location>
</feature>
<organism evidence="8 9">
    <name type="scientific">Mucilaginibacter sabulilitoris</name>
    <dbReference type="NCBI Taxonomy" id="1173583"/>
    <lineage>
        <taxon>Bacteria</taxon>
        <taxon>Pseudomonadati</taxon>
        <taxon>Bacteroidota</taxon>
        <taxon>Sphingobacteriia</taxon>
        <taxon>Sphingobacteriales</taxon>
        <taxon>Sphingobacteriaceae</taxon>
        <taxon>Mucilaginibacter</taxon>
    </lineage>
</organism>
<dbReference type="Proteomes" id="UP001324380">
    <property type="component" value="Chromosome"/>
</dbReference>
<dbReference type="InterPro" id="IPR033985">
    <property type="entry name" value="SusD-like_N"/>
</dbReference>
<evidence type="ECO:0000256" key="3">
    <source>
        <dbReference type="ARBA" id="ARBA00022729"/>
    </source>
</evidence>
<evidence type="ECO:0000259" key="7">
    <source>
        <dbReference type="Pfam" id="PF14322"/>
    </source>
</evidence>
<evidence type="ECO:0000313" key="8">
    <source>
        <dbReference type="EMBL" id="WPU92733.1"/>
    </source>
</evidence>
<evidence type="ECO:0000256" key="2">
    <source>
        <dbReference type="ARBA" id="ARBA00006275"/>
    </source>
</evidence>
<comment type="similarity">
    <text evidence="2">Belongs to the SusD family.</text>
</comment>
<proteinExistence type="inferred from homology"/>
<keyword evidence="3" id="KW-0732">Signal</keyword>
<dbReference type="CDD" id="cd08977">
    <property type="entry name" value="SusD"/>
    <property type="match status" value="1"/>
</dbReference>
<evidence type="ECO:0000256" key="5">
    <source>
        <dbReference type="ARBA" id="ARBA00023237"/>
    </source>
</evidence>
<dbReference type="Pfam" id="PF07980">
    <property type="entry name" value="SusD_RagB"/>
    <property type="match status" value="1"/>
</dbReference>
<evidence type="ECO:0000313" key="9">
    <source>
        <dbReference type="Proteomes" id="UP001324380"/>
    </source>
</evidence>
<dbReference type="Gene3D" id="1.25.40.390">
    <property type="match status" value="1"/>
</dbReference>
<evidence type="ECO:0000256" key="4">
    <source>
        <dbReference type="ARBA" id="ARBA00023136"/>
    </source>
</evidence>
<dbReference type="RefSeq" id="WP_321561893.1">
    <property type="nucleotide sequence ID" value="NZ_CP139558.1"/>
</dbReference>
<dbReference type="InterPro" id="IPR011990">
    <property type="entry name" value="TPR-like_helical_dom_sf"/>
</dbReference>
<keyword evidence="9" id="KW-1185">Reference proteome</keyword>
<sequence length="518" mass="57421">MKKIYILITVLAFTAVSCKKSFIDLTPNDSIAPGNFYKTEADFRQAIAAAYSPLQDLSVNDYFTSEMRSDNTHYQPYPSNRGTAYVQRENISDWVDDPTNAYTNAVYFHCYNGISRSNMVIGRLALVNLNVAVKNDIDGQAKFLRAWNYFKLVRLFGAVPLYLKEVTKAEDAFLPRSTVDQVYAQIIADANDAIKELAPPAKFPQSGQATKGSATMLLADVYMTQKKYADAETLLNTLPAMGYGLNTEYADAFSTTNKNSKESIFEIQFLQGTDKGTQPSNFIYQFLPRTKNTGIITTFGTTVVATDNSGTGGWNTPTQDLIDSYEPNDKRLDASIGIAEGSYNTSDLFVLTANKSVVNYVPAAGKVGVPYIKKYLHPHAVTNNTNDNWPIYRYSGALLLLAEAQNEQGKSGPALTNLNTVRARAGLAAATETDQAKLRTIIMHERRVELAFENQRWHDLVRTGTAIPVMTAYGEKAKTIYKFLPGNAFGINTNRLLFPIPQSERELNPGLTQNPGYF</sequence>
<evidence type="ECO:0000256" key="1">
    <source>
        <dbReference type="ARBA" id="ARBA00004442"/>
    </source>
</evidence>
<name>A0ABZ0TKM6_9SPHI</name>
<keyword evidence="5" id="KW-0998">Cell outer membrane</keyword>
<reference evidence="8 9" key="1">
    <citation type="submission" date="2023-11" db="EMBL/GenBank/DDBJ databases">
        <title>Analysis of the Genomes of Mucilaginibacter gossypii cycad 4 and M. sabulilitoris SNA2: microbes with the potential for plant growth promotion.</title>
        <authorList>
            <person name="Hirsch A.M."/>
            <person name="Humm E."/>
            <person name="Rubbi M."/>
            <person name="Del Vecchio G."/>
            <person name="Ha S.M."/>
            <person name="Pellegrini M."/>
            <person name="Gunsalus R.P."/>
        </authorList>
    </citation>
    <scope>NUCLEOTIDE SEQUENCE [LARGE SCALE GENOMIC DNA]</scope>
    <source>
        <strain evidence="8 9">SNA2</strain>
    </source>
</reference>
<dbReference type="PROSITE" id="PS51257">
    <property type="entry name" value="PROKAR_LIPOPROTEIN"/>
    <property type="match status" value="1"/>
</dbReference>
<evidence type="ECO:0000259" key="6">
    <source>
        <dbReference type="Pfam" id="PF07980"/>
    </source>
</evidence>
<keyword evidence="4" id="KW-0472">Membrane</keyword>
<gene>
    <name evidence="8" type="ORF">SNE25_25750</name>
</gene>
<comment type="subcellular location">
    <subcellularLocation>
        <location evidence="1">Cell outer membrane</location>
    </subcellularLocation>
</comment>
<dbReference type="SUPFAM" id="SSF48452">
    <property type="entry name" value="TPR-like"/>
    <property type="match status" value="1"/>
</dbReference>
<protein>
    <submittedName>
        <fullName evidence="8">RagB/SusD family nutrient uptake outer membrane protein</fullName>
    </submittedName>
</protein>
<feature type="domain" description="RagB/SusD" evidence="6">
    <location>
        <begin position="261"/>
        <end position="517"/>
    </location>
</feature>
<dbReference type="Pfam" id="PF14322">
    <property type="entry name" value="SusD-like_3"/>
    <property type="match status" value="1"/>
</dbReference>
<dbReference type="InterPro" id="IPR012944">
    <property type="entry name" value="SusD_RagB_dom"/>
</dbReference>